<dbReference type="EMBL" id="JBHTAA010000005">
    <property type="protein sequence ID" value="MFC7204142.1"/>
    <property type="molecule type" value="Genomic_DNA"/>
</dbReference>
<evidence type="ECO:0008006" key="3">
    <source>
        <dbReference type="Google" id="ProtNLM"/>
    </source>
</evidence>
<reference evidence="1 2" key="1">
    <citation type="journal article" date="2019" name="Int. J. Syst. Evol. Microbiol.">
        <title>The Global Catalogue of Microorganisms (GCM) 10K type strain sequencing project: providing services to taxonomists for standard genome sequencing and annotation.</title>
        <authorList>
            <consortium name="The Broad Institute Genomics Platform"/>
            <consortium name="The Broad Institute Genome Sequencing Center for Infectious Disease"/>
            <person name="Wu L."/>
            <person name="Ma J."/>
        </authorList>
    </citation>
    <scope>NUCLEOTIDE SEQUENCE [LARGE SCALE GENOMIC DNA]</scope>
    <source>
        <strain evidence="1 2">DSM 29988</strain>
    </source>
</reference>
<organism evidence="1 2">
    <name type="scientific">Haloferax namakaokahaiae</name>
    <dbReference type="NCBI Taxonomy" id="1748331"/>
    <lineage>
        <taxon>Archaea</taxon>
        <taxon>Methanobacteriati</taxon>
        <taxon>Methanobacteriota</taxon>
        <taxon>Stenosarchaea group</taxon>
        <taxon>Halobacteria</taxon>
        <taxon>Halobacteriales</taxon>
        <taxon>Haloferacaceae</taxon>
        <taxon>Haloferax</taxon>
    </lineage>
</organism>
<evidence type="ECO:0000313" key="2">
    <source>
        <dbReference type="Proteomes" id="UP001596481"/>
    </source>
</evidence>
<evidence type="ECO:0000313" key="1">
    <source>
        <dbReference type="EMBL" id="MFC7204142.1"/>
    </source>
</evidence>
<accession>A0ABD5ZFQ3</accession>
<gene>
    <name evidence="1" type="ORF">ACFQJC_11505</name>
</gene>
<comment type="caution">
    <text evidence="1">The sequence shown here is derived from an EMBL/GenBank/DDBJ whole genome shotgun (WGS) entry which is preliminary data.</text>
</comment>
<protein>
    <recommendedName>
        <fullName evidence="3">TFIIB-type domain-containing protein</fullName>
    </recommendedName>
</protein>
<dbReference type="AlphaFoldDB" id="A0ABD5ZFQ3"/>
<name>A0ABD5ZFQ3_9EURY</name>
<sequence length="54" mass="5932">MSFEWVSYFHCRNCGLAKSSVDIPYDRLGYAVCPACGVTTGPTVRKVTSELPAF</sequence>
<dbReference type="RefSeq" id="WP_390223591.1">
    <property type="nucleotide sequence ID" value="NZ_JBHTAA010000005.1"/>
</dbReference>
<proteinExistence type="predicted"/>
<dbReference type="Proteomes" id="UP001596481">
    <property type="component" value="Unassembled WGS sequence"/>
</dbReference>
<dbReference type="SUPFAM" id="SSF57802">
    <property type="entry name" value="Rubredoxin-like"/>
    <property type="match status" value="1"/>
</dbReference>
<keyword evidence="2" id="KW-1185">Reference proteome</keyword>